<proteinExistence type="predicted"/>
<dbReference type="RefSeq" id="WP_008928654.1">
    <property type="nucleotide sequence ID" value="NZ_AMRJ01000009.1"/>
</dbReference>
<dbReference type="PANTHER" id="PTHR47894">
    <property type="entry name" value="HTH-TYPE TRANSCRIPTIONAL REGULATOR GADX"/>
    <property type="match status" value="1"/>
</dbReference>
<dbReference type="PRINTS" id="PR00032">
    <property type="entry name" value="HTHARAC"/>
</dbReference>
<evidence type="ECO:0000259" key="4">
    <source>
        <dbReference type="PROSITE" id="PS01124"/>
    </source>
</evidence>
<evidence type="ECO:0000313" key="6">
    <source>
        <dbReference type="Proteomes" id="UP000010164"/>
    </source>
</evidence>
<dbReference type="PANTHER" id="PTHR47894:SF1">
    <property type="entry name" value="HTH-TYPE TRANSCRIPTIONAL REGULATOR VQSM"/>
    <property type="match status" value="1"/>
</dbReference>
<dbReference type="Proteomes" id="UP000010164">
    <property type="component" value="Unassembled WGS sequence"/>
</dbReference>
<keyword evidence="2" id="KW-0238">DNA-binding</keyword>
<dbReference type="PROSITE" id="PS01124">
    <property type="entry name" value="HTH_ARAC_FAMILY_2"/>
    <property type="match status" value="1"/>
</dbReference>
<protein>
    <submittedName>
        <fullName evidence="5">AraC family transcriptional regulator</fullName>
    </submittedName>
</protein>
<dbReference type="EMBL" id="AMRJ01000009">
    <property type="protein sequence ID" value="EKF74620.1"/>
    <property type="molecule type" value="Genomic_DNA"/>
</dbReference>
<organism evidence="5 6">
    <name type="scientific">Alcanivorax hongdengensis A-11-3</name>
    <dbReference type="NCBI Taxonomy" id="1177179"/>
    <lineage>
        <taxon>Bacteria</taxon>
        <taxon>Pseudomonadati</taxon>
        <taxon>Pseudomonadota</taxon>
        <taxon>Gammaproteobacteria</taxon>
        <taxon>Oceanospirillales</taxon>
        <taxon>Alcanivoracaceae</taxon>
        <taxon>Alcanivorax</taxon>
    </lineage>
</organism>
<dbReference type="SUPFAM" id="SSF46689">
    <property type="entry name" value="Homeodomain-like"/>
    <property type="match status" value="1"/>
</dbReference>
<dbReference type="AlphaFoldDB" id="L0WFM4"/>
<keyword evidence="6" id="KW-1185">Reference proteome</keyword>
<evidence type="ECO:0000256" key="1">
    <source>
        <dbReference type="ARBA" id="ARBA00023015"/>
    </source>
</evidence>
<dbReference type="InterPro" id="IPR020449">
    <property type="entry name" value="Tscrpt_reg_AraC-type_HTH"/>
</dbReference>
<dbReference type="Gene3D" id="1.10.10.60">
    <property type="entry name" value="Homeodomain-like"/>
    <property type="match status" value="1"/>
</dbReference>
<sequence length="338" mass="38381">MGKDEQWVLSSIYLKQVADLLAEMGVAVEQWLAQQGLRRDILDQDVAVSWAVVRHLFLDAETISREPALGLMVGERLRINNHGIVGYAAMNSGTVRQVVDLLERFVPLRINLVQVCCRETERHIEVQVEPVFPLGDVAPFLIGAVVMALKNILDFVTLGNCQTSSVSFAFTEHFDKTFADSLFRCPVRFEQSWNGFSIPLSVVDRPLVTADAVAFEHAQMLCERELHNMQADSSISAKVRRLMLINQGHFPTLNVAARILNMTPRTLHRRLLDEQTSFQMILDDVRHKLAVEYMKGSDVSIQELAYALGYNDASNFRRAFRRWTGVTPSFYRDRLATR</sequence>
<dbReference type="InterPro" id="IPR032687">
    <property type="entry name" value="AraC-type_N"/>
</dbReference>
<feature type="domain" description="HTH araC/xylS-type" evidence="4">
    <location>
        <begin position="237"/>
        <end position="334"/>
    </location>
</feature>
<dbReference type="PATRIC" id="fig|1177179.3.peg.1480"/>
<name>L0WFM4_9GAMM</name>
<dbReference type="GO" id="GO:0003700">
    <property type="term" value="F:DNA-binding transcription factor activity"/>
    <property type="evidence" value="ECO:0007669"/>
    <property type="project" value="InterPro"/>
</dbReference>
<dbReference type="eggNOG" id="COG2207">
    <property type="taxonomic scope" value="Bacteria"/>
</dbReference>
<keyword evidence="3" id="KW-0804">Transcription</keyword>
<keyword evidence="1" id="KW-0805">Transcription regulation</keyword>
<dbReference type="GO" id="GO:0005829">
    <property type="term" value="C:cytosol"/>
    <property type="evidence" value="ECO:0007669"/>
    <property type="project" value="TreeGrafter"/>
</dbReference>
<dbReference type="STRING" id="1177179.A11A3_07368"/>
<dbReference type="OrthoDB" id="5722175at2"/>
<dbReference type="SMART" id="SM00342">
    <property type="entry name" value="HTH_ARAC"/>
    <property type="match status" value="1"/>
</dbReference>
<dbReference type="Pfam" id="PF12625">
    <property type="entry name" value="Arabinose_bd"/>
    <property type="match status" value="1"/>
</dbReference>
<dbReference type="GO" id="GO:0000976">
    <property type="term" value="F:transcription cis-regulatory region binding"/>
    <property type="evidence" value="ECO:0007669"/>
    <property type="project" value="TreeGrafter"/>
</dbReference>
<accession>L0WFM4</accession>
<evidence type="ECO:0000256" key="3">
    <source>
        <dbReference type="ARBA" id="ARBA00023163"/>
    </source>
</evidence>
<gene>
    <name evidence="5" type="ORF">A11A3_07368</name>
</gene>
<comment type="caution">
    <text evidence="5">The sequence shown here is derived from an EMBL/GenBank/DDBJ whole genome shotgun (WGS) entry which is preliminary data.</text>
</comment>
<reference evidence="5 6" key="1">
    <citation type="journal article" date="2012" name="J. Bacteriol.">
        <title>Genome Sequence of the Alkane-Degrading Bacterium Alcanivorax hongdengensis Type Strain A-11-3.</title>
        <authorList>
            <person name="Lai Q."/>
            <person name="Shao Z."/>
        </authorList>
    </citation>
    <scope>NUCLEOTIDE SEQUENCE [LARGE SCALE GENOMIC DNA]</scope>
    <source>
        <strain evidence="5 6">A-11-3</strain>
    </source>
</reference>
<dbReference type="Pfam" id="PF12833">
    <property type="entry name" value="HTH_18"/>
    <property type="match status" value="1"/>
</dbReference>
<dbReference type="InterPro" id="IPR018060">
    <property type="entry name" value="HTH_AraC"/>
</dbReference>
<evidence type="ECO:0000313" key="5">
    <source>
        <dbReference type="EMBL" id="EKF74620.1"/>
    </source>
</evidence>
<dbReference type="InterPro" id="IPR009057">
    <property type="entry name" value="Homeodomain-like_sf"/>
</dbReference>
<evidence type="ECO:0000256" key="2">
    <source>
        <dbReference type="ARBA" id="ARBA00023125"/>
    </source>
</evidence>